<reference evidence="5" key="1">
    <citation type="submission" date="2024-06" db="EMBL/GenBank/DDBJ databases">
        <authorList>
            <person name="Ryan C."/>
        </authorList>
    </citation>
    <scope>NUCLEOTIDE SEQUENCE [LARGE SCALE GENOMIC DNA]</scope>
</reference>
<feature type="compositionally biased region" description="Low complexity" evidence="3">
    <location>
        <begin position="74"/>
        <end position="83"/>
    </location>
</feature>
<keyword evidence="1" id="KW-0341">Growth regulation</keyword>
<gene>
    <name evidence="4" type="ORF">URODEC1_LOCUS110303</name>
</gene>
<evidence type="ECO:0000256" key="1">
    <source>
        <dbReference type="ARBA" id="ARBA00022604"/>
    </source>
</evidence>
<proteinExistence type="inferred from homology"/>
<dbReference type="PANTHER" id="PTHR34045:SF3">
    <property type="entry name" value="PROTEIN LAZY 4"/>
    <property type="match status" value="1"/>
</dbReference>
<feature type="compositionally biased region" description="Basic and acidic residues" evidence="3">
    <location>
        <begin position="267"/>
        <end position="278"/>
    </location>
</feature>
<dbReference type="InterPro" id="IPR044683">
    <property type="entry name" value="LAZY"/>
</dbReference>
<evidence type="ECO:0000256" key="2">
    <source>
        <dbReference type="ARBA" id="ARBA00024198"/>
    </source>
</evidence>
<dbReference type="EMBL" id="OZ075117">
    <property type="protein sequence ID" value="CAL5084038.1"/>
    <property type="molecule type" value="Genomic_DNA"/>
</dbReference>
<dbReference type="PANTHER" id="PTHR34045">
    <property type="entry name" value="OS03G0406300 PROTEIN"/>
    <property type="match status" value="1"/>
</dbReference>
<evidence type="ECO:0000313" key="5">
    <source>
        <dbReference type="Proteomes" id="UP001497457"/>
    </source>
</evidence>
<dbReference type="AlphaFoldDB" id="A0ABC9FYX8"/>
<name>A0ABC9FYX8_9POAL</name>
<evidence type="ECO:0000256" key="3">
    <source>
        <dbReference type="SAM" id="MobiDB-lite"/>
    </source>
</evidence>
<accession>A0ABC9FYX8</accession>
<keyword evidence="5" id="KW-1185">Reference proteome</keyword>
<organism evidence="4 5">
    <name type="scientific">Urochloa decumbens</name>
    <dbReference type="NCBI Taxonomy" id="240449"/>
    <lineage>
        <taxon>Eukaryota</taxon>
        <taxon>Viridiplantae</taxon>
        <taxon>Streptophyta</taxon>
        <taxon>Embryophyta</taxon>
        <taxon>Tracheophyta</taxon>
        <taxon>Spermatophyta</taxon>
        <taxon>Magnoliopsida</taxon>
        <taxon>Liliopsida</taxon>
        <taxon>Poales</taxon>
        <taxon>Poaceae</taxon>
        <taxon>PACMAD clade</taxon>
        <taxon>Panicoideae</taxon>
        <taxon>Panicodae</taxon>
        <taxon>Paniceae</taxon>
        <taxon>Melinidinae</taxon>
        <taxon>Urochloa</taxon>
    </lineage>
</organism>
<protein>
    <recommendedName>
        <fullName evidence="6">LAZY1</fullName>
    </recommendedName>
</protein>
<feature type="region of interest" description="Disordered" evidence="3">
    <location>
        <begin position="104"/>
        <end position="123"/>
    </location>
</feature>
<sequence length="285" mass="31668">MGIINWMHNRFNGKHEKRRSEASTVNNSTRDAPVRESCRQEHAREEKSPNGDWPQGLLSIGTLGDEPPPPPPDGGASQAAAGDVPDFTIEEVKKLQDALNKLLRRAKSKSSSSRGSGATDEDRAAQLPLDRFLNCPSSLEVDRRISLRHAAGDGGENGEFSPDTQIILSKARDLLVNSNGATIKQKSFKFLLKKMFACRGGFGPAPSLKDPVESRMEKLFRTMLQKKMSARPSNAHAASSRKYYLEDKPSGRMIRDRSHEEEDDDKGSDSFKWDKTDTDFIVLEI</sequence>
<evidence type="ECO:0000313" key="4">
    <source>
        <dbReference type="EMBL" id="CAL5084038.1"/>
    </source>
</evidence>
<feature type="compositionally biased region" description="Basic and acidic residues" evidence="3">
    <location>
        <begin position="32"/>
        <end position="49"/>
    </location>
</feature>
<comment type="similarity">
    <text evidence="2">Belongs to the LAZY family.</text>
</comment>
<dbReference type="Proteomes" id="UP001497457">
    <property type="component" value="Chromosome 7b"/>
</dbReference>
<feature type="compositionally biased region" description="Low complexity" evidence="3">
    <location>
        <begin position="109"/>
        <end position="118"/>
    </location>
</feature>
<dbReference type="GO" id="GO:0009630">
    <property type="term" value="P:gravitropism"/>
    <property type="evidence" value="ECO:0007669"/>
    <property type="project" value="UniProtKB-ARBA"/>
</dbReference>
<evidence type="ECO:0008006" key="6">
    <source>
        <dbReference type="Google" id="ProtNLM"/>
    </source>
</evidence>
<feature type="region of interest" description="Disordered" evidence="3">
    <location>
        <begin position="1"/>
        <end position="88"/>
    </location>
</feature>
<feature type="compositionally biased region" description="Basic and acidic residues" evidence="3">
    <location>
        <begin position="243"/>
        <end position="260"/>
    </location>
</feature>
<reference evidence="4 5" key="2">
    <citation type="submission" date="2024-10" db="EMBL/GenBank/DDBJ databases">
        <authorList>
            <person name="Ryan C."/>
        </authorList>
    </citation>
    <scope>NUCLEOTIDE SEQUENCE [LARGE SCALE GENOMIC DNA]</scope>
</reference>
<feature type="region of interest" description="Disordered" evidence="3">
    <location>
        <begin position="228"/>
        <end position="278"/>
    </location>
</feature>